<feature type="active site" description="Proton donor" evidence="12">
    <location>
        <position position="60"/>
    </location>
</feature>
<organism evidence="16 17">
    <name type="scientific">Wujia chipingensis</name>
    <dbReference type="NCBI Taxonomy" id="2763670"/>
    <lineage>
        <taxon>Bacteria</taxon>
        <taxon>Bacillati</taxon>
        <taxon>Bacillota</taxon>
        <taxon>Clostridia</taxon>
        <taxon>Lachnospirales</taxon>
        <taxon>Lachnospiraceae</taxon>
        <taxon>Wujia</taxon>
    </lineage>
</organism>
<dbReference type="NCBIfam" id="TIGR01354">
    <property type="entry name" value="cyt_deam_tetra"/>
    <property type="match status" value="1"/>
</dbReference>
<evidence type="ECO:0000313" key="16">
    <source>
        <dbReference type="EMBL" id="QNL98685.1"/>
    </source>
</evidence>
<evidence type="ECO:0000256" key="9">
    <source>
        <dbReference type="ARBA" id="ARBA00032005"/>
    </source>
</evidence>
<dbReference type="PROSITE" id="PS00903">
    <property type="entry name" value="CYT_DCMP_DEAMINASES_1"/>
    <property type="match status" value="1"/>
</dbReference>
<protein>
    <recommendedName>
        <fullName evidence="5 14">Cytidine deaminase</fullName>
        <ecNumber evidence="4 14">3.5.4.5</ecNumber>
    </recommendedName>
    <alternativeName>
        <fullName evidence="9 14">Cytidine aminohydrolase</fullName>
    </alternativeName>
</protein>
<accession>A0A7G9FJF4</accession>
<comment type="similarity">
    <text evidence="3 14">Belongs to the cytidine and deoxycytidylate deaminase family.</text>
</comment>
<proteinExistence type="inferred from homology"/>
<dbReference type="NCBIfam" id="NF004064">
    <property type="entry name" value="PRK05578.1"/>
    <property type="match status" value="1"/>
</dbReference>
<gene>
    <name evidence="16" type="ORF">H9Q76_07945</name>
</gene>
<evidence type="ECO:0000256" key="14">
    <source>
        <dbReference type="RuleBase" id="RU364006"/>
    </source>
</evidence>
<comment type="catalytic activity">
    <reaction evidence="10 14">
        <text>2'-deoxycytidine + H2O + H(+) = 2'-deoxyuridine + NH4(+)</text>
        <dbReference type="Rhea" id="RHEA:13433"/>
        <dbReference type="ChEBI" id="CHEBI:15377"/>
        <dbReference type="ChEBI" id="CHEBI:15378"/>
        <dbReference type="ChEBI" id="CHEBI:15698"/>
        <dbReference type="ChEBI" id="CHEBI:16450"/>
        <dbReference type="ChEBI" id="CHEBI:28938"/>
        <dbReference type="EC" id="3.5.4.5"/>
    </reaction>
</comment>
<dbReference type="AlphaFoldDB" id="A0A7G9FJF4"/>
<dbReference type="FunFam" id="3.40.140.10:FF:000008">
    <property type="entry name" value="Cytidine deaminase"/>
    <property type="match status" value="1"/>
</dbReference>
<dbReference type="Proteomes" id="UP000515819">
    <property type="component" value="Chromosome"/>
</dbReference>
<reference evidence="16 17" key="1">
    <citation type="submission" date="2020-08" db="EMBL/GenBank/DDBJ databases">
        <authorList>
            <person name="Liu C."/>
            <person name="Sun Q."/>
        </authorList>
    </citation>
    <scope>NUCLEOTIDE SEQUENCE [LARGE SCALE GENOMIC DNA]</scope>
    <source>
        <strain evidence="16 17">NSJ-4</strain>
    </source>
</reference>
<feature type="binding site" evidence="13">
    <location>
        <position position="102"/>
    </location>
    <ligand>
        <name>Zn(2+)</name>
        <dbReference type="ChEBI" id="CHEBI:29105"/>
        <note>catalytic</note>
    </ligand>
</feature>
<dbReference type="RefSeq" id="WP_249320902.1">
    <property type="nucleotide sequence ID" value="NZ_CP060632.1"/>
</dbReference>
<evidence type="ECO:0000256" key="11">
    <source>
        <dbReference type="ARBA" id="ARBA00049558"/>
    </source>
</evidence>
<comment type="cofactor">
    <cofactor evidence="1 13 14">
        <name>Zn(2+)</name>
        <dbReference type="ChEBI" id="CHEBI:29105"/>
    </cofactor>
</comment>
<keyword evidence="8 13" id="KW-0862">Zinc</keyword>
<keyword evidence="6 13" id="KW-0479">Metal-binding</keyword>
<dbReference type="GO" id="GO:0072527">
    <property type="term" value="P:pyrimidine-containing compound metabolic process"/>
    <property type="evidence" value="ECO:0007669"/>
    <property type="project" value="UniProtKB-ARBA"/>
</dbReference>
<dbReference type="GO" id="GO:0005829">
    <property type="term" value="C:cytosol"/>
    <property type="evidence" value="ECO:0007669"/>
    <property type="project" value="TreeGrafter"/>
</dbReference>
<evidence type="ECO:0000256" key="10">
    <source>
        <dbReference type="ARBA" id="ARBA00049252"/>
    </source>
</evidence>
<dbReference type="InterPro" id="IPR016192">
    <property type="entry name" value="APOBEC/CMP_deaminase_Zn-bd"/>
</dbReference>
<dbReference type="CDD" id="cd01283">
    <property type="entry name" value="cytidine_deaminase"/>
    <property type="match status" value="1"/>
</dbReference>
<dbReference type="GO" id="GO:0008270">
    <property type="term" value="F:zinc ion binding"/>
    <property type="evidence" value="ECO:0007669"/>
    <property type="project" value="UniProtKB-UniRule"/>
</dbReference>
<evidence type="ECO:0000256" key="2">
    <source>
        <dbReference type="ARBA" id="ARBA00003949"/>
    </source>
</evidence>
<dbReference type="PANTHER" id="PTHR11644">
    <property type="entry name" value="CYTIDINE DEAMINASE"/>
    <property type="match status" value="1"/>
</dbReference>
<dbReference type="InterPro" id="IPR050202">
    <property type="entry name" value="Cyt/Deoxycyt_deaminase"/>
</dbReference>
<dbReference type="Gene3D" id="3.40.140.10">
    <property type="entry name" value="Cytidine Deaminase, domain 2"/>
    <property type="match status" value="1"/>
</dbReference>
<feature type="binding site" evidence="13">
    <location>
        <position position="58"/>
    </location>
    <ligand>
        <name>Zn(2+)</name>
        <dbReference type="ChEBI" id="CHEBI:29105"/>
        <note>catalytic</note>
    </ligand>
</feature>
<keyword evidence="7 14" id="KW-0378">Hydrolase</keyword>
<evidence type="ECO:0000256" key="7">
    <source>
        <dbReference type="ARBA" id="ARBA00022801"/>
    </source>
</evidence>
<comment type="function">
    <text evidence="2 14">This enzyme scavenges exogenous and endogenous cytidine and 2'-deoxycytidine for UMP synthesis.</text>
</comment>
<dbReference type="Pfam" id="PF00383">
    <property type="entry name" value="dCMP_cyt_deam_1"/>
    <property type="match status" value="1"/>
</dbReference>
<feature type="binding site" evidence="13">
    <location>
        <position position="99"/>
    </location>
    <ligand>
        <name>Zn(2+)</name>
        <dbReference type="ChEBI" id="CHEBI:29105"/>
        <note>catalytic</note>
    </ligand>
</feature>
<dbReference type="InterPro" id="IPR002125">
    <property type="entry name" value="CMP_dCMP_dom"/>
</dbReference>
<name>A0A7G9FJF4_9FIRM</name>
<dbReference type="InterPro" id="IPR006262">
    <property type="entry name" value="Cyt_deam_tetra"/>
</dbReference>
<evidence type="ECO:0000256" key="3">
    <source>
        <dbReference type="ARBA" id="ARBA00006576"/>
    </source>
</evidence>
<evidence type="ECO:0000256" key="6">
    <source>
        <dbReference type="ARBA" id="ARBA00022723"/>
    </source>
</evidence>
<evidence type="ECO:0000259" key="15">
    <source>
        <dbReference type="PROSITE" id="PS51747"/>
    </source>
</evidence>
<dbReference type="GO" id="GO:0042802">
    <property type="term" value="F:identical protein binding"/>
    <property type="evidence" value="ECO:0007669"/>
    <property type="project" value="UniProtKB-ARBA"/>
</dbReference>
<dbReference type="PROSITE" id="PS51747">
    <property type="entry name" value="CYT_DCMP_DEAMINASES_2"/>
    <property type="match status" value="1"/>
</dbReference>
<sequence>MKLEKKKIQNLIRIAADARKFSYAPYSHFAVGAALLGADAKIYTGCNIENAAFTPGNCAERTAVFKAVSEGCREFTAIAIVGGKLDEDALAQTGYTAPCGVCRQVLREFVNPSAFAVILARTMEAYKVYTLEELLPESFGPENLK</sequence>
<evidence type="ECO:0000256" key="4">
    <source>
        <dbReference type="ARBA" id="ARBA00012783"/>
    </source>
</evidence>
<dbReference type="GO" id="GO:0004126">
    <property type="term" value="F:cytidine deaminase activity"/>
    <property type="evidence" value="ECO:0007669"/>
    <property type="project" value="UniProtKB-UniRule"/>
</dbReference>
<keyword evidence="17" id="KW-1185">Reference proteome</keyword>
<evidence type="ECO:0000256" key="8">
    <source>
        <dbReference type="ARBA" id="ARBA00022833"/>
    </source>
</evidence>
<dbReference type="GO" id="GO:0055086">
    <property type="term" value="P:nucleobase-containing small molecule metabolic process"/>
    <property type="evidence" value="ECO:0007669"/>
    <property type="project" value="UniProtKB-ARBA"/>
</dbReference>
<dbReference type="EC" id="3.5.4.5" evidence="4 14"/>
<dbReference type="SUPFAM" id="SSF53927">
    <property type="entry name" value="Cytidine deaminase-like"/>
    <property type="match status" value="1"/>
</dbReference>
<dbReference type="KEGG" id="wcp:H9Q76_07945"/>
<dbReference type="PANTHER" id="PTHR11644:SF2">
    <property type="entry name" value="CYTIDINE DEAMINASE"/>
    <property type="match status" value="1"/>
</dbReference>
<evidence type="ECO:0000256" key="1">
    <source>
        <dbReference type="ARBA" id="ARBA00001947"/>
    </source>
</evidence>
<evidence type="ECO:0000313" key="17">
    <source>
        <dbReference type="Proteomes" id="UP000515819"/>
    </source>
</evidence>
<evidence type="ECO:0000256" key="13">
    <source>
        <dbReference type="PIRSR" id="PIRSR606262-3"/>
    </source>
</evidence>
<dbReference type="EMBL" id="CP060632">
    <property type="protein sequence ID" value="QNL98685.1"/>
    <property type="molecule type" value="Genomic_DNA"/>
</dbReference>
<evidence type="ECO:0000256" key="12">
    <source>
        <dbReference type="PIRSR" id="PIRSR606262-1"/>
    </source>
</evidence>
<evidence type="ECO:0000256" key="5">
    <source>
        <dbReference type="ARBA" id="ARBA00018266"/>
    </source>
</evidence>
<comment type="catalytic activity">
    <reaction evidence="11 14">
        <text>cytidine + H2O + H(+) = uridine + NH4(+)</text>
        <dbReference type="Rhea" id="RHEA:16069"/>
        <dbReference type="ChEBI" id="CHEBI:15377"/>
        <dbReference type="ChEBI" id="CHEBI:15378"/>
        <dbReference type="ChEBI" id="CHEBI:16704"/>
        <dbReference type="ChEBI" id="CHEBI:17562"/>
        <dbReference type="ChEBI" id="CHEBI:28938"/>
        <dbReference type="EC" id="3.5.4.5"/>
    </reaction>
</comment>
<dbReference type="InterPro" id="IPR016193">
    <property type="entry name" value="Cytidine_deaminase-like"/>
</dbReference>
<feature type="domain" description="CMP/dCMP-type deaminase" evidence="15">
    <location>
        <begin position="6"/>
        <end position="142"/>
    </location>
</feature>